<proteinExistence type="predicted"/>
<gene>
    <name evidence="2" type="ORF">DIATSA_LOCUS5668</name>
</gene>
<sequence>MPFYFLRKAFNFSFRFSFCVCLKVDAGSAKNDKNVEVYLPPLKFGDQRYFAPVIDRETLLTEYIVDLIWSSVVNYIPVSSLDGVFDIPQPVMDVRHQDTVIYFVKEAILNKIKEDIEPEPEPEEIKFRERRETKLGRDKEKEKEKEKKKPELPKAKFEIKLSGDSILAGEEVHSSAPENIKNIKKEIKFNDHHAVPLNPDTLSKITATLLDTPFEVQLRGIRLSEPQKDSARFFGYKKGDQNFGISSSKLDNEDTDILIAVTKIDAHTMAKNMSQLIRGEYSLFPPNVSVEELGREAVCNNDINHIKRPMRPHLVIPTHVVLEAQMTLEVSMGLVGCKAKKLTECFARLYCLVKQSATIMRILKKITEINDAILQSDSNDELLTGFALDVGNVVLLYVEGPSTGEILKIWEMTEDFYPDLKPVFSSSNRYFNRIYPLLSKVPFNVLKMYVPLSVILACPPIYALPALPFPTKSAVLKLGRLIAGKLRVAPLTSDMPSVAELKSLRLELCVAPKPVAASQTDGIISKGDFFYYFSLSISYHERKFNLA</sequence>
<name>A0A9N9R226_9NEOP</name>
<dbReference type="EMBL" id="OU893349">
    <property type="protein sequence ID" value="CAG9787815.1"/>
    <property type="molecule type" value="Genomic_DNA"/>
</dbReference>
<feature type="region of interest" description="Disordered" evidence="1">
    <location>
        <begin position="119"/>
        <end position="151"/>
    </location>
</feature>
<evidence type="ECO:0000313" key="2">
    <source>
        <dbReference type="EMBL" id="CAG9787815.1"/>
    </source>
</evidence>
<dbReference type="AlphaFoldDB" id="A0A9N9R226"/>
<protein>
    <submittedName>
        <fullName evidence="2">Uncharacterized protein</fullName>
    </submittedName>
</protein>
<evidence type="ECO:0000256" key="1">
    <source>
        <dbReference type="SAM" id="MobiDB-lite"/>
    </source>
</evidence>
<feature type="compositionally biased region" description="Basic and acidic residues" evidence="1">
    <location>
        <begin position="123"/>
        <end position="151"/>
    </location>
</feature>
<organism evidence="2 3">
    <name type="scientific">Diatraea saccharalis</name>
    <name type="common">sugarcane borer</name>
    <dbReference type="NCBI Taxonomy" id="40085"/>
    <lineage>
        <taxon>Eukaryota</taxon>
        <taxon>Metazoa</taxon>
        <taxon>Ecdysozoa</taxon>
        <taxon>Arthropoda</taxon>
        <taxon>Hexapoda</taxon>
        <taxon>Insecta</taxon>
        <taxon>Pterygota</taxon>
        <taxon>Neoptera</taxon>
        <taxon>Endopterygota</taxon>
        <taxon>Lepidoptera</taxon>
        <taxon>Glossata</taxon>
        <taxon>Ditrysia</taxon>
        <taxon>Pyraloidea</taxon>
        <taxon>Crambidae</taxon>
        <taxon>Crambinae</taxon>
        <taxon>Diatraea</taxon>
    </lineage>
</organism>
<accession>A0A9N9R226</accession>
<dbReference type="OrthoDB" id="188352at2759"/>
<dbReference type="Proteomes" id="UP001153714">
    <property type="component" value="Chromosome 18"/>
</dbReference>
<reference evidence="2" key="1">
    <citation type="submission" date="2021-12" db="EMBL/GenBank/DDBJ databases">
        <authorList>
            <person name="King R."/>
        </authorList>
    </citation>
    <scope>NUCLEOTIDE SEQUENCE</scope>
</reference>
<keyword evidence="3" id="KW-1185">Reference proteome</keyword>
<evidence type="ECO:0000313" key="3">
    <source>
        <dbReference type="Proteomes" id="UP001153714"/>
    </source>
</evidence>
<reference evidence="2" key="2">
    <citation type="submission" date="2022-10" db="EMBL/GenBank/DDBJ databases">
        <authorList>
            <consortium name="ENA_rothamsted_submissions"/>
            <consortium name="culmorum"/>
            <person name="King R."/>
        </authorList>
    </citation>
    <scope>NUCLEOTIDE SEQUENCE</scope>
</reference>